<dbReference type="Gene3D" id="1.10.260.40">
    <property type="entry name" value="lambda repressor-like DNA-binding domains"/>
    <property type="match status" value="1"/>
</dbReference>
<gene>
    <name evidence="2" type="ORF">SDC9_72905</name>
</gene>
<dbReference type="CDD" id="cd00093">
    <property type="entry name" value="HTH_XRE"/>
    <property type="match status" value="1"/>
</dbReference>
<dbReference type="AlphaFoldDB" id="A0A644YJV3"/>
<feature type="domain" description="HTH cro/C1-type" evidence="1">
    <location>
        <begin position="23"/>
        <end position="64"/>
    </location>
</feature>
<dbReference type="SUPFAM" id="SSF47413">
    <property type="entry name" value="lambda repressor-like DNA-binding domains"/>
    <property type="match status" value="1"/>
</dbReference>
<comment type="caution">
    <text evidence="2">The sequence shown here is derived from an EMBL/GenBank/DDBJ whole genome shotgun (WGS) entry which is preliminary data.</text>
</comment>
<accession>A0A644YJV3</accession>
<dbReference type="GO" id="GO:0003677">
    <property type="term" value="F:DNA binding"/>
    <property type="evidence" value="ECO:0007669"/>
    <property type="project" value="InterPro"/>
</dbReference>
<evidence type="ECO:0000313" key="2">
    <source>
        <dbReference type="EMBL" id="MPM26404.1"/>
    </source>
</evidence>
<evidence type="ECO:0000259" key="1">
    <source>
        <dbReference type="PROSITE" id="PS50943"/>
    </source>
</evidence>
<dbReference type="InterPro" id="IPR001387">
    <property type="entry name" value="Cro/C1-type_HTH"/>
</dbReference>
<dbReference type="InterPro" id="IPR010982">
    <property type="entry name" value="Lambda_DNA-bd_dom_sf"/>
</dbReference>
<protein>
    <recommendedName>
        <fullName evidence="1">HTH cro/C1-type domain-containing protein</fullName>
    </recommendedName>
</protein>
<dbReference type="PROSITE" id="PS50943">
    <property type="entry name" value="HTH_CROC1"/>
    <property type="match status" value="1"/>
</dbReference>
<proteinExistence type="predicted"/>
<organism evidence="2">
    <name type="scientific">bioreactor metagenome</name>
    <dbReference type="NCBI Taxonomy" id="1076179"/>
    <lineage>
        <taxon>unclassified sequences</taxon>
        <taxon>metagenomes</taxon>
        <taxon>ecological metagenomes</taxon>
    </lineage>
</organism>
<reference evidence="2" key="1">
    <citation type="submission" date="2019-08" db="EMBL/GenBank/DDBJ databases">
        <authorList>
            <person name="Kucharzyk K."/>
            <person name="Murdoch R.W."/>
            <person name="Higgins S."/>
            <person name="Loffler F."/>
        </authorList>
    </citation>
    <scope>NUCLEOTIDE SEQUENCE</scope>
</reference>
<sequence>MSRRETTRAIDKQMYVLGYTNVALAERVGITPGHLVRIRNFEILPTASTTERLADALKMPVEDLRAMIFDAQKSA</sequence>
<name>A0A644YJV3_9ZZZZ</name>
<dbReference type="EMBL" id="VSSQ01004725">
    <property type="protein sequence ID" value="MPM26404.1"/>
    <property type="molecule type" value="Genomic_DNA"/>
</dbReference>